<dbReference type="STRING" id="105984.A0A427XI54"/>
<dbReference type="Proteomes" id="UP000279236">
    <property type="component" value="Unassembled WGS sequence"/>
</dbReference>
<comment type="similarity">
    <text evidence="2">Belongs to the UPF0057 (PMP3) family.</text>
</comment>
<dbReference type="OrthoDB" id="2802411at2759"/>
<evidence type="ECO:0000256" key="7">
    <source>
        <dbReference type="SAM" id="Phobius"/>
    </source>
</evidence>
<organism evidence="8 9">
    <name type="scientific">Apiotrichum porosum</name>
    <dbReference type="NCBI Taxonomy" id="105984"/>
    <lineage>
        <taxon>Eukaryota</taxon>
        <taxon>Fungi</taxon>
        <taxon>Dikarya</taxon>
        <taxon>Basidiomycota</taxon>
        <taxon>Agaricomycotina</taxon>
        <taxon>Tremellomycetes</taxon>
        <taxon>Trichosporonales</taxon>
        <taxon>Trichosporonaceae</taxon>
        <taxon>Apiotrichum</taxon>
    </lineage>
</organism>
<dbReference type="PANTHER" id="PTHR21659">
    <property type="entry name" value="HYDROPHOBIC PROTEIN RCI2 LOW TEMPERATURE AND SALT RESPONSIVE PROTEIN LTI6 -RELATED"/>
    <property type="match status" value="1"/>
</dbReference>
<comment type="caution">
    <text evidence="8">The sequence shown here is derived from an EMBL/GenBank/DDBJ whole genome shotgun (WGS) entry which is preliminary data.</text>
</comment>
<evidence type="ECO:0000256" key="6">
    <source>
        <dbReference type="SAM" id="MobiDB-lite"/>
    </source>
</evidence>
<evidence type="ECO:0000313" key="9">
    <source>
        <dbReference type="Proteomes" id="UP000279236"/>
    </source>
</evidence>
<keyword evidence="9" id="KW-1185">Reference proteome</keyword>
<evidence type="ECO:0000256" key="1">
    <source>
        <dbReference type="ARBA" id="ARBA00004370"/>
    </source>
</evidence>
<evidence type="ECO:0008006" key="10">
    <source>
        <dbReference type="Google" id="ProtNLM"/>
    </source>
</evidence>
<evidence type="ECO:0000256" key="5">
    <source>
        <dbReference type="ARBA" id="ARBA00023136"/>
    </source>
</evidence>
<dbReference type="GO" id="GO:0016020">
    <property type="term" value="C:membrane"/>
    <property type="evidence" value="ECO:0007669"/>
    <property type="project" value="UniProtKB-SubCell"/>
</dbReference>
<name>A0A427XI54_9TREE</name>
<dbReference type="PANTHER" id="PTHR21659:SF112">
    <property type="entry name" value="PROTEIN SNA2-RELATED"/>
    <property type="match status" value="1"/>
</dbReference>
<comment type="subcellular location">
    <subcellularLocation>
        <location evidence="1">Membrane</location>
    </subcellularLocation>
</comment>
<feature type="transmembrane region" description="Helical" evidence="7">
    <location>
        <begin position="111"/>
        <end position="130"/>
    </location>
</feature>
<dbReference type="AlphaFoldDB" id="A0A427XI54"/>
<feature type="region of interest" description="Disordered" evidence="6">
    <location>
        <begin position="1"/>
        <end position="74"/>
    </location>
</feature>
<feature type="compositionally biased region" description="Pro residues" evidence="6">
    <location>
        <begin position="1"/>
        <end position="18"/>
    </location>
</feature>
<protein>
    <recommendedName>
        <fullName evidence="10">Plasma membrane proteolipid Pmp3</fullName>
    </recommendedName>
</protein>
<evidence type="ECO:0000313" key="8">
    <source>
        <dbReference type="EMBL" id="RSH78453.1"/>
    </source>
</evidence>
<feature type="transmembrane region" description="Helical" evidence="7">
    <location>
        <begin position="83"/>
        <end position="99"/>
    </location>
</feature>
<dbReference type="EMBL" id="RSCE01000012">
    <property type="protein sequence ID" value="RSH78453.1"/>
    <property type="molecule type" value="Genomic_DNA"/>
</dbReference>
<keyword evidence="5 7" id="KW-0472">Membrane</keyword>
<evidence type="ECO:0000256" key="4">
    <source>
        <dbReference type="ARBA" id="ARBA00022989"/>
    </source>
</evidence>
<evidence type="ECO:0000256" key="3">
    <source>
        <dbReference type="ARBA" id="ARBA00022692"/>
    </source>
</evidence>
<dbReference type="Pfam" id="PF01679">
    <property type="entry name" value="Pmp3"/>
    <property type="match status" value="1"/>
</dbReference>
<dbReference type="RefSeq" id="XP_028473600.1">
    <property type="nucleotide sequence ID" value="XM_028617922.1"/>
</dbReference>
<sequence length="136" mass="14857">MDDSKPPPSYTPTTPHPNPYNNFDPATSPYTVPQHDKRTDGLPSGTLHETAGDSGAHDRHSDRYGFPAHPPQPPDNKAIGSDLLLYALAIFIPPVPVFLKAGCGFSLIVNIILWSLGWIPGVIHSFYVITTHLSFE</sequence>
<dbReference type="GeneID" id="39586721"/>
<proteinExistence type="inferred from homology"/>
<dbReference type="InterPro" id="IPR000612">
    <property type="entry name" value="PMP3"/>
</dbReference>
<gene>
    <name evidence="8" type="ORF">EHS24_002178</name>
</gene>
<keyword evidence="4 7" id="KW-1133">Transmembrane helix</keyword>
<evidence type="ECO:0000256" key="2">
    <source>
        <dbReference type="ARBA" id="ARBA00009530"/>
    </source>
</evidence>
<reference evidence="8 9" key="1">
    <citation type="submission" date="2018-11" db="EMBL/GenBank/DDBJ databases">
        <title>Genome sequence of Apiotrichum porosum DSM 27194.</title>
        <authorList>
            <person name="Aliyu H."/>
            <person name="Gorte O."/>
            <person name="Ochsenreither K."/>
        </authorList>
    </citation>
    <scope>NUCLEOTIDE SEQUENCE [LARGE SCALE GENOMIC DNA]</scope>
    <source>
        <strain evidence="8 9">DSM 27194</strain>
    </source>
</reference>
<keyword evidence="3 7" id="KW-0812">Transmembrane</keyword>
<accession>A0A427XI54</accession>